<feature type="compositionally biased region" description="Pro residues" evidence="1">
    <location>
        <begin position="502"/>
        <end position="511"/>
    </location>
</feature>
<dbReference type="AlphaFoldDB" id="A0A8H8CMY3"/>
<reference evidence="2" key="1">
    <citation type="submission" date="2021-02" db="EMBL/GenBank/DDBJ databases">
        <title>Psilocybe cubensis genome.</title>
        <authorList>
            <person name="Mckernan K.J."/>
            <person name="Crawford S."/>
            <person name="Trippe A."/>
            <person name="Kane L.T."/>
            <person name="Mclaughlin S."/>
        </authorList>
    </citation>
    <scope>NUCLEOTIDE SEQUENCE [LARGE SCALE GENOMIC DNA]</scope>
    <source>
        <strain evidence="2">MGC-MH-2018</strain>
    </source>
</reference>
<feature type="compositionally biased region" description="Basic and acidic residues" evidence="1">
    <location>
        <begin position="279"/>
        <end position="307"/>
    </location>
</feature>
<evidence type="ECO:0000313" key="2">
    <source>
        <dbReference type="EMBL" id="KAG5172367.1"/>
    </source>
</evidence>
<feature type="region of interest" description="Disordered" evidence="1">
    <location>
        <begin position="772"/>
        <end position="797"/>
    </location>
</feature>
<feature type="compositionally biased region" description="Polar residues" evidence="1">
    <location>
        <begin position="399"/>
        <end position="414"/>
    </location>
</feature>
<feature type="compositionally biased region" description="Basic and acidic residues" evidence="1">
    <location>
        <begin position="635"/>
        <end position="669"/>
    </location>
</feature>
<feature type="region of interest" description="Disordered" evidence="1">
    <location>
        <begin position="187"/>
        <end position="224"/>
    </location>
</feature>
<dbReference type="EMBL" id="JAFIQS010000002">
    <property type="protein sequence ID" value="KAG5172367.1"/>
    <property type="molecule type" value="Genomic_DNA"/>
</dbReference>
<feature type="region of interest" description="Disordered" evidence="1">
    <location>
        <begin position="274"/>
        <end position="414"/>
    </location>
</feature>
<feature type="region of interest" description="Disordered" evidence="1">
    <location>
        <begin position="84"/>
        <end position="135"/>
    </location>
</feature>
<evidence type="ECO:0000256" key="1">
    <source>
        <dbReference type="SAM" id="MobiDB-lite"/>
    </source>
</evidence>
<accession>A0A8H8CMY3</accession>
<feature type="compositionally biased region" description="Basic and acidic residues" evidence="1">
    <location>
        <begin position="84"/>
        <end position="94"/>
    </location>
</feature>
<feature type="compositionally biased region" description="Polar residues" evidence="1">
    <location>
        <begin position="450"/>
        <end position="464"/>
    </location>
</feature>
<feature type="region of interest" description="Disordered" evidence="1">
    <location>
        <begin position="497"/>
        <end position="759"/>
    </location>
</feature>
<organism evidence="2">
    <name type="scientific">Psilocybe cubensis</name>
    <name type="common">Psychedelic mushroom</name>
    <name type="synonym">Stropharia cubensis</name>
    <dbReference type="NCBI Taxonomy" id="181762"/>
    <lineage>
        <taxon>Eukaryota</taxon>
        <taxon>Fungi</taxon>
        <taxon>Dikarya</taxon>
        <taxon>Basidiomycota</taxon>
        <taxon>Agaricomycotina</taxon>
        <taxon>Agaricomycetes</taxon>
        <taxon>Agaricomycetidae</taxon>
        <taxon>Agaricales</taxon>
        <taxon>Agaricineae</taxon>
        <taxon>Strophariaceae</taxon>
        <taxon>Psilocybe</taxon>
    </lineage>
</organism>
<comment type="caution">
    <text evidence="2">The sequence shown here is derived from an EMBL/GenBank/DDBJ whole genome shotgun (WGS) entry which is preliminary data.</text>
</comment>
<proteinExistence type="predicted"/>
<feature type="compositionally biased region" description="Basic and acidic residues" evidence="1">
    <location>
        <begin position="120"/>
        <end position="135"/>
    </location>
</feature>
<feature type="compositionally biased region" description="Low complexity" evidence="1">
    <location>
        <begin position="308"/>
        <end position="337"/>
    </location>
</feature>
<feature type="region of interest" description="Disordered" evidence="1">
    <location>
        <begin position="433"/>
        <end position="484"/>
    </location>
</feature>
<gene>
    <name evidence="2" type="ORF">JR316_001866</name>
</gene>
<protein>
    <submittedName>
        <fullName evidence="2">Uncharacterized protein</fullName>
    </submittedName>
</protein>
<dbReference type="OrthoDB" id="10550187at2759"/>
<feature type="compositionally biased region" description="Basic and acidic residues" evidence="1">
    <location>
        <begin position="433"/>
        <end position="444"/>
    </location>
</feature>
<feature type="compositionally biased region" description="Polar residues" evidence="1">
    <location>
        <begin position="612"/>
        <end position="633"/>
    </location>
</feature>
<feature type="compositionally biased region" description="Polar residues" evidence="1">
    <location>
        <begin position="772"/>
        <end position="791"/>
    </location>
</feature>
<feature type="compositionally biased region" description="Polar residues" evidence="1">
    <location>
        <begin position="725"/>
        <end position="750"/>
    </location>
</feature>
<name>A0A8H8CMY3_PSICU</name>
<sequence length="797" mass="88826">MHLPFNLPDPSAPFQKTLDLAKLNEKARKEKEEPIPPGVALFPPGFFLPLEKVEPLYPPTPPPVVFIGNVIKAKIDEEVREHQARVEAKARETDGQADQLEPLFVMPLPEEKTTRKKSKREKEEDEKKAKEKPKKVLPEYPMVQYMDRDDHPTYNGRFLKLQKRCGNIRVVGPEYCFGLAERNFDVDYEDPRRPPPPTSRPLTTNWPVNPLDGPPPKKSKPRPFVPKFKPDIYVANVTKWPEIPRSFGNQHEDAVVLPTEYKPYPTLLRAQLVPPAPASEERDVEKREQLAKHLDSEVSSHQVDHLASDSSAGSTSADSFHTATLSSNTTERTSSSTPYFLHRTPKARDRNANEHGQLQKPFTPFATPAPQDTCMPSEIKFSPPAAWLQSSTPDKHAQESPSSPQNWESAGSKTTKVFNIGAVDASKLKLGSDARLKDGPENRRAVVQRAPSTSSRVVENSETVTPPRVARPPKATHTRQGSRQAIYFTDEQIAGVALASSPSPPTPPPKDTPYLAQIPPYKPKESEIQSKPNPPAFQKRSSSPTPGPNHGTTLPLRIHKRNPSNPLAKDPRDVFDYASVTTSRAEPQAKPQGPPPVLRHHGHVRIVRPPSRNESLPINVKSNARPSTSTTKFRTPLDHEIRANSHNRSASEKTNKPQSHGIEEPRPEYNRSTSALGHHRRNHSVAQPRPIADVVRPDHSRSSSALGHYHEQLRTPAVHHRPEMSRSQSPSMSTPNYGTRAYMSSTTSGRSKALPGSGHVRNVSEFGNIQYSASFSHQTPPHLSNTATVSQRRPRWA</sequence>